<name>A0ABM9MQZ5_9LACO</name>
<dbReference type="EMBL" id="CAUZLR010000002">
    <property type="protein sequence ID" value="CAK1233892.1"/>
    <property type="molecule type" value="Genomic_DNA"/>
</dbReference>
<evidence type="ECO:0008006" key="4">
    <source>
        <dbReference type="Google" id="ProtNLM"/>
    </source>
</evidence>
<reference evidence="2 3" key="1">
    <citation type="submission" date="2023-10" db="EMBL/GenBank/DDBJ databases">
        <authorList>
            <person name="Botero Cardona J."/>
        </authorList>
    </citation>
    <scope>NUCLEOTIDE SEQUENCE [LARGE SCALE GENOMIC DNA]</scope>
    <source>
        <strain evidence="2 3">R-54839</strain>
    </source>
</reference>
<keyword evidence="3" id="KW-1185">Reference proteome</keyword>
<protein>
    <recommendedName>
        <fullName evidence="4">Phage protein</fullName>
    </recommendedName>
</protein>
<dbReference type="Proteomes" id="UP001314261">
    <property type="component" value="Unassembled WGS sequence"/>
</dbReference>
<organism evidence="2 3">
    <name type="scientific">Fructobacillus fructosus</name>
    <dbReference type="NCBI Taxonomy" id="1631"/>
    <lineage>
        <taxon>Bacteria</taxon>
        <taxon>Bacillati</taxon>
        <taxon>Bacillota</taxon>
        <taxon>Bacilli</taxon>
        <taxon>Lactobacillales</taxon>
        <taxon>Lactobacillaceae</taxon>
        <taxon>Fructobacillus</taxon>
    </lineage>
</organism>
<gene>
    <name evidence="2" type="ORF">R54839_PPFHFPJH_00571</name>
</gene>
<evidence type="ECO:0000313" key="3">
    <source>
        <dbReference type="Proteomes" id="UP001314261"/>
    </source>
</evidence>
<keyword evidence="1" id="KW-0812">Transmembrane</keyword>
<evidence type="ECO:0000313" key="2">
    <source>
        <dbReference type="EMBL" id="CAK1233892.1"/>
    </source>
</evidence>
<accession>A0ABM9MQZ5</accession>
<proteinExistence type="predicted"/>
<sequence>MELWNIVTTLITVACIGVVGYVAGYTVAENEAKQSHKKTLKRG</sequence>
<evidence type="ECO:0000256" key="1">
    <source>
        <dbReference type="SAM" id="Phobius"/>
    </source>
</evidence>
<feature type="transmembrane region" description="Helical" evidence="1">
    <location>
        <begin position="6"/>
        <end position="28"/>
    </location>
</feature>
<keyword evidence="1" id="KW-0472">Membrane</keyword>
<comment type="caution">
    <text evidence="2">The sequence shown here is derived from an EMBL/GenBank/DDBJ whole genome shotgun (WGS) entry which is preliminary data.</text>
</comment>
<keyword evidence="1" id="KW-1133">Transmembrane helix</keyword>